<dbReference type="Gene3D" id="3.90.79.10">
    <property type="entry name" value="Nucleoside Triphosphate Pyrophosphohydrolase"/>
    <property type="match status" value="1"/>
</dbReference>
<dbReference type="PROSITE" id="PS51462">
    <property type="entry name" value="NUDIX"/>
    <property type="match status" value="1"/>
</dbReference>
<dbReference type="RefSeq" id="WP_025353244.1">
    <property type="nucleotide sequence ID" value="NZ_CP006850.1"/>
</dbReference>
<dbReference type="STRING" id="1415166.NONO_c72080"/>
<keyword evidence="1" id="KW-0378">Hydrolase</keyword>
<evidence type="ECO:0000256" key="2">
    <source>
        <dbReference type="SAM" id="MobiDB-lite"/>
    </source>
</evidence>
<evidence type="ECO:0000256" key="1">
    <source>
        <dbReference type="ARBA" id="ARBA00022801"/>
    </source>
</evidence>
<dbReference type="GO" id="GO:0006167">
    <property type="term" value="P:AMP biosynthetic process"/>
    <property type="evidence" value="ECO:0007669"/>
    <property type="project" value="TreeGrafter"/>
</dbReference>
<protein>
    <submittedName>
        <fullName evidence="4">NUDIX domain-containing protein</fullName>
    </submittedName>
</protein>
<feature type="compositionally biased region" description="Basic and acidic residues" evidence="2">
    <location>
        <begin position="211"/>
        <end position="220"/>
    </location>
</feature>
<dbReference type="InterPro" id="IPR000086">
    <property type="entry name" value="NUDIX_hydrolase_dom"/>
</dbReference>
<dbReference type="AlphaFoldDB" id="W5TRH4"/>
<organism evidence="4 5">
    <name type="scientific">Nocardia nova SH22a</name>
    <dbReference type="NCBI Taxonomy" id="1415166"/>
    <lineage>
        <taxon>Bacteria</taxon>
        <taxon>Bacillati</taxon>
        <taxon>Actinomycetota</taxon>
        <taxon>Actinomycetes</taxon>
        <taxon>Mycobacteriales</taxon>
        <taxon>Nocardiaceae</taxon>
        <taxon>Nocardia</taxon>
    </lineage>
</organism>
<dbReference type="InterPro" id="IPR015797">
    <property type="entry name" value="NUDIX_hydrolase-like_dom_sf"/>
</dbReference>
<sequence>MRGDGDGFLVSPDGTRQWGRFGAAGLLLRAPRAGGGAVVLMQHRAPWSHQGGTWALPGGARDSHESSVHAAVREAQEEAGIAPDAVRVRGSRITSTAESGWTYTTVVADVPETLRTVANKESAELAWVPEEEVDDRPLHPGFAAAWPDLRASAARLDLGGIAEAEAIAALLPRTVDLAERGFLWLDAIVGAAVFTDLGGSADGAAGALSDAGERTARREPAASGPGDSGAPGSSVGVDGVARSARPRAAGSEVPTVRIIQDINRSAPSSEDLVLTLDQLLN</sequence>
<dbReference type="EMBL" id="CP006850">
    <property type="protein sequence ID" value="AHH21965.1"/>
    <property type="molecule type" value="Genomic_DNA"/>
</dbReference>
<dbReference type="InterPro" id="IPR051325">
    <property type="entry name" value="Nudix_hydrolase_domain"/>
</dbReference>
<dbReference type="OrthoDB" id="3404294at2"/>
<dbReference type="GO" id="GO:0004081">
    <property type="term" value="F:bis(5'-nucleosyl)-tetraphosphatase (asymmetrical) activity"/>
    <property type="evidence" value="ECO:0007669"/>
    <property type="project" value="TreeGrafter"/>
</dbReference>
<dbReference type="eggNOG" id="COG0494">
    <property type="taxonomic scope" value="Bacteria"/>
</dbReference>
<dbReference type="PANTHER" id="PTHR21340:SF0">
    <property type="entry name" value="BIS(5'-NUCLEOSYL)-TETRAPHOSPHATASE [ASYMMETRICAL]"/>
    <property type="match status" value="1"/>
</dbReference>
<feature type="compositionally biased region" description="Low complexity" evidence="2">
    <location>
        <begin position="221"/>
        <end position="241"/>
    </location>
</feature>
<dbReference type="InterPro" id="IPR020084">
    <property type="entry name" value="NUDIX_hydrolase_CS"/>
</dbReference>
<feature type="region of interest" description="Disordered" evidence="2">
    <location>
        <begin position="204"/>
        <end position="252"/>
    </location>
</feature>
<name>W5TRH4_9NOCA</name>
<gene>
    <name evidence="4" type="ORF">NONO_c72080</name>
</gene>
<dbReference type="HOGENOM" id="CLU_083334_0_0_11"/>
<accession>W5TRH4</accession>
<evidence type="ECO:0000259" key="3">
    <source>
        <dbReference type="PROSITE" id="PS51462"/>
    </source>
</evidence>
<dbReference type="PATRIC" id="fig|1415166.3.peg.7396"/>
<dbReference type="PROSITE" id="PS00893">
    <property type="entry name" value="NUDIX_BOX"/>
    <property type="match status" value="1"/>
</dbReference>
<reference evidence="4 5" key="1">
    <citation type="journal article" date="2014" name="Appl. Environ. Microbiol.">
        <title>Insights into the Microbial Degradation of Rubber and Gutta-Percha by Analysis of the Complete Genome of Nocardia nova SH22a.</title>
        <authorList>
            <person name="Luo Q."/>
            <person name="Hiessl S."/>
            <person name="Poehlein A."/>
            <person name="Daniel R."/>
            <person name="Steinbuchel A."/>
        </authorList>
    </citation>
    <scope>NUCLEOTIDE SEQUENCE [LARGE SCALE GENOMIC DNA]</scope>
    <source>
        <strain evidence="4">SH22a</strain>
    </source>
</reference>
<dbReference type="GO" id="GO:0006754">
    <property type="term" value="P:ATP biosynthetic process"/>
    <property type="evidence" value="ECO:0007669"/>
    <property type="project" value="TreeGrafter"/>
</dbReference>
<proteinExistence type="predicted"/>
<evidence type="ECO:0000313" key="4">
    <source>
        <dbReference type="EMBL" id="AHH21965.1"/>
    </source>
</evidence>
<keyword evidence="5" id="KW-1185">Reference proteome</keyword>
<dbReference type="Proteomes" id="UP000019150">
    <property type="component" value="Chromosome"/>
</dbReference>
<dbReference type="PANTHER" id="PTHR21340">
    <property type="entry name" value="DIADENOSINE 5,5-P1,P4-TETRAPHOSPHATE PYROPHOSPHOHYDROLASE MUTT"/>
    <property type="match status" value="1"/>
</dbReference>
<dbReference type="Pfam" id="PF00293">
    <property type="entry name" value="NUDIX"/>
    <property type="match status" value="1"/>
</dbReference>
<feature type="domain" description="Nudix hydrolase" evidence="3">
    <location>
        <begin position="19"/>
        <end position="151"/>
    </location>
</feature>
<evidence type="ECO:0000313" key="5">
    <source>
        <dbReference type="Proteomes" id="UP000019150"/>
    </source>
</evidence>
<dbReference type="CDD" id="cd18877">
    <property type="entry name" value="NUDIX_Hydrolase"/>
    <property type="match status" value="1"/>
</dbReference>
<dbReference type="SUPFAM" id="SSF55811">
    <property type="entry name" value="Nudix"/>
    <property type="match status" value="1"/>
</dbReference>
<dbReference type="KEGG" id="nno:NONO_c72080"/>